<evidence type="ECO:0000256" key="1">
    <source>
        <dbReference type="SAM" id="Phobius"/>
    </source>
</evidence>
<keyword evidence="4" id="KW-1185">Reference proteome</keyword>
<dbReference type="AlphaFoldDB" id="A0A2A6J8V8"/>
<dbReference type="Proteomes" id="UP000220768">
    <property type="component" value="Unassembled WGS sequence"/>
</dbReference>
<protein>
    <recommendedName>
        <fullName evidence="2">KTSC domain-containing protein</fullName>
    </recommendedName>
</protein>
<comment type="caution">
    <text evidence="3">The sequence shown here is derived from an EMBL/GenBank/DDBJ whole genome shotgun (WGS) entry which is preliminary data.</text>
</comment>
<dbReference type="InterPro" id="IPR025309">
    <property type="entry name" value="KTSC_dom"/>
</dbReference>
<accession>A0A2A6J8V8</accession>
<keyword evidence="1" id="KW-0812">Transmembrane</keyword>
<feature type="domain" description="KTSC" evidence="2">
    <location>
        <begin position="12"/>
        <end position="60"/>
    </location>
</feature>
<feature type="transmembrane region" description="Helical" evidence="1">
    <location>
        <begin position="76"/>
        <end position="95"/>
    </location>
</feature>
<reference evidence="3 4" key="1">
    <citation type="submission" date="2017-09" db="EMBL/GenBank/DDBJ databases">
        <title>Comparative genomics of rhizobia isolated from Phaseolus vulgaris in China.</title>
        <authorList>
            <person name="Tong W."/>
        </authorList>
    </citation>
    <scope>NUCLEOTIDE SEQUENCE [LARGE SCALE GENOMIC DNA]</scope>
    <source>
        <strain evidence="3 4">C5</strain>
    </source>
</reference>
<dbReference type="RefSeq" id="WP_097614068.1">
    <property type="nucleotide sequence ID" value="NZ_NWSV01000014.1"/>
</dbReference>
<dbReference type="EMBL" id="NWSV01000014">
    <property type="protein sequence ID" value="PDT02411.1"/>
    <property type="molecule type" value="Genomic_DNA"/>
</dbReference>
<organism evidence="3 4">
    <name type="scientific">Rhizobium chutanense</name>
    <dbReference type="NCBI Taxonomy" id="2035448"/>
    <lineage>
        <taxon>Bacteria</taxon>
        <taxon>Pseudomonadati</taxon>
        <taxon>Pseudomonadota</taxon>
        <taxon>Alphaproteobacteria</taxon>
        <taxon>Hyphomicrobiales</taxon>
        <taxon>Rhizobiaceae</taxon>
        <taxon>Rhizobium/Agrobacterium group</taxon>
        <taxon>Rhizobium</taxon>
    </lineage>
</organism>
<evidence type="ECO:0000313" key="3">
    <source>
        <dbReference type="EMBL" id="PDT02411.1"/>
    </source>
</evidence>
<keyword evidence="1" id="KW-1133">Transmembrane helix</keyword>
<proteinExistence type="predicted"/>
<name>A0A2A6J8V8_9HYPH</name>
<gene>
    <name evidence="3" type="ORF">CO666_20685</name>
</gene>
<evidence type="ECO:0000313" key="4">
    <source>
        <dbReference type="Proteomes" id="UP000220768"/>
    </source>
</evidence>
<keyword evidence="1" id="KW-0472">Membrane</keyword>
<dbReference type="Pfam" id="PF13619">
    <property type="entry name" value="KTSC"/>
    <property type="match status" value="1"/>
</dbReference>
<evidence type="ECO:0000259" key="2">
    <source>
        <dbReference type="Pfam" id="PF13619"/>
    </source>
</evidence>
<sequence length="111" mass="12208">MEWAALKAKHARAAYDAESRDLHVKFPGAAPVKHADIPPHVYQNLLETSDPHFYYNYYVAPSRVASGGRHAVSLSYAMKLVLILAACSLLLATSLDPDHGGVFEESEIRSN</sequence>